<feature type="region of interest" description="Disordered" evidence="1">
    <location>
        <begin position="141"/>
        <end position="169"/>
    </location>
</feature>
<keyword evidence="2" id="KW-1133">Transmembrane helix</keyword>
<evidence type="ECO:0000313" key="3">
    <source>
        <dbReference type="EMBL" id="EEQ29923.1"/>
    </source>
</evidence>
<keyword evidence="2" id="KW-0472">Membrane</keyword>
<dbReference type="VEuPathDB" id="FungiDB:MCYG_02742"/>
<dbReference type="OrthoDB" id="20872at2759"/>
<dbReference type="GeneID" id="9223020"/>
<keyword evidence="4" id="KW-1185">Reference proteome</keyword>
<name>C5FGN8_ARTOC</name>
<keyword evidence="2" id="KW-0812">Transmembrane</keyword>
<dbReference type="HOGENOM" id="CLU_099909_2_0_1"/>
<dbReference type="OMA" id="RFMQWSS"/>
<feature type="compositionally biased region" description="Basic and acidic residues" evidence="1">
    <location>
        <begin position="142"/>
        <end position="169"/>
    </location>
</feature>
<dbReference type="PANTHER" id="PTHR39608:SF2">
    <property type="entry name" value="MARVEL DOMAIN-CONTAINING PROTEIN"/>
    <property type="match status" value="1"/>
</dbReference>
<feature type="transmembrane region" description="Helical" evidence="2">
    <location>
        <begin position="112"/>
        <end position="130"/>
    </location>
</feature>
<evidence type="ECO:0008006" key="5">
    <source>
        <dbReference type="Google" id="ProtNLM"/>
    </source>
</evidence>
<dbReference type="RefSeq" id="XP_002849808.1">
    <property type="nucleotide sequence ID" value="XM_002849762.1"/>
</dbReference>
<dbReference type="AlphaFoldDB" id="C5FGN8"/>
<gene>
    <name evidence="3" type="ORF">MCYG_02742</name>
</gene>
<sequence length="169" mass="19003">MGVASTLVRVFLMGSRFMQFACAAIVLGVTAWFIHGYGANGHLKYDIIITSFSHICKDADYTLRKVAPMACTNADDILDRWLTAFIFAVQDYSRSDCTQNSPRGGSCKYKRLIEAFTIGAMWFCITSLVLEVMNVMSHHRDKNSYDGGHQKELRRSGDTGRNDTYGRHV</sequence>
<evidence type="ECO:0000313" key="4">
    <source>
        <dbReference type="Proteomes" id="UP000002035"/>
    </source>
</evidence>
<protein>
    <recommendedName>
        <fullName evidence="5">MARVEL domain-containing protein</fullName>
    </recommendedName>
</protein>
<evidence type="ECO:0000256" key="1">
    <source>
        <dbReference type="SAM" id="MobiDB-lite"/>
    </source>
</evidence>
<proteinExistence type="predicted"/>
<dbReference type="eggNOG" id="ENOG502STK7">
    <property type="taxonomic scope" value="Eukaryota"/>
</dbReference>
<reference evidence="4" key="1">
    <citation type="journal article" date="2012" name="MBio">
        <title>Comparative genome analysis of Trichophyton rubrum and related dermatophytes reveals candidate genes involved in infection.</title>
        <authorList>
            <person name="Martinez D.A."/>
            <person name="Oliver B.G."/>
            <person name="Graeser Y."/>
            <person name="Goldberg J.M."/>
            <person name="Li W."/>
            <person name="Martinez-Rossi N.M."/>
            <person name="Monod M."/>
            <person name="Shelest E."/>
            <person name="Barton R.C."/>
            <person name="Birch E."/>
            <person name="Brakhage A.A."/>
            <person name="Chen Z."/>
            <person name="Gurr S.J."/>
            <person name="Heiman D."/>
            <person name="Heitman J."/>
            <person name="Kosti I."/>
            <person name="Rossi A."/>
            <person name="Saif S."/>
            <person name="Samalova M."/>
            <person name="Saunders C.W."/>
            <person name="Shea T."/>
            <person name="Summerbell R.C."/>
            <person name="Xu J."/>
            <person name="Young S."/>
            <person name="Zeng Q."/>
            <person name="Birren B.W."/>
            <person name="Cuomo C.A."/>
            <person name="White T.C."/>
        </authorList>
    </citation>
    <scope>NUCLEOTIDE SEQUENCE [LARGE SCALE GENOMIC DNA]</scope>
    <source>
        <strain evidence="4">ATCC MYA-4605 / CBS 113480</strain>
    </source>
</reference>
<evidence type="ECO:0000256" key="2">
    <source>
        <dbReference type="SAM" id="Phobius"/>
    </source>
</evidence>
<dbReference type="Proteomes" id="UP000002035">
    <property type="component" value="Unassembled WGS sequence"/>
</dbReference>
<accession>C5FGN8</accession>
<dbReference type="EMBL" id="DS995702">
    <property type="protein sequence ID" value="EEQ29923.1"/>
    <property type="molecule type" value="Genomic_DNA"/>
</dbReference>
<dbReference type="PANTHER" id="PTHR39608">
    <property type="entry name" value="INTEGRAL MEMBRANE PROTEIN (AFU_ORTHOLOGUE AFUA_5G08640)"/>
    <property type="match status" value="1"/>
</dbReference>
<feature type="transmembrane region" description="Helical" evidence="2">
    <location>
        <begin position="17"/>
        <end position="34"/>
    </location>
</feature>
<dbReference type="STRING" id="554155.C5FGN8"/>
<organism evidence="3 4">
    <name type="scientific">Arthroderma otae (strain ATCC MYA-4605 / CBS 113480)</name>
    <name type="common">Microsporum canis</name>
    <dbReference type="NCBI Taxonomy" id="554155"/>
    <lineage>
        <taxon>Eukaryota</taxon>
        <taxon>Fungi</taxon>
        <taxon>Dikarya</taxon>
        <taxon>Ascomycota</taxon>
        <taxon>Pezizomycotina</taxon>
        <taxon>Eurotiomycetes</taxon>
        <taxon>Eurotiomycetidae</taxon>
        <taxon>Onygenales</taxon>
        <taxon>Arthrodermataceae</taxon>
        <taxon>Microsporum</taxon>
    </lineage>
</organism>